<accession>M2TJ51</accession>
<sequence length="66" mass="7459">MAHTHTHTHVHVPTKGAAITYTTQQLPTHLSRAQCPATHKPTANTPLGRLRHTRHKQTKKKVKQKL</sequence>
<name>M2TJ51_COCH5</name>
<feature type="non-terminal residue" evidence="2">
    <location>
        <position position="66"/>
    </location>
</feature>
<reference evidence="2 3" key="1">
    <citation type="journal article" date="2012" name="PLoS Pathog.">
        <title>Diverse lifestyles and strategies of plant pathogenesis encoded in the genomes of eighteen Dothideomycetes fungi.</title>
        <authorList>
            <person name="Ohm R.A."/>
            <person name="Feau N."/>
            <person name="Henrissat B."/>
            <person name="Schoch C.L."/>
            <person name="Horwitz B.A."/>
            <person name="Barry K.W."/>
            <person name="Condon B.J."/>
            <person name="Copeland A.C."/>
            <person name="Dhillon B."/>
            <person name="Glaser F."/>
            <person name="Hesse C.N."/>
            <person name="Kosti I."/>
            <person name="LaButti K."/>
            <person name="Lindquist E.A."/>
            <person name="Lucas S."/>
            <person name="Salamov A.A."/>
            <person name="Bradshaw R.E."/>
            <person name="Ciuffetti L."/>
            <person name="Hamelin R.C."/>
            <person name="Kema G.H.J."/>
            <person name="Lawrence C."/>
            <person name="Scott J.A."/>
            <person name="Spatafora J.W."/>
            <person name="Turgeon B.G."/>
            <person name="de Wit P.J.G.M."/>
            <person name="Zhong S."/>
            <person name="Goodwin S.B."/>
            <person name="Grigoriev I.V."/>
        </authorList>
    </citation>
    <scope>NUCLEOTIDE SEQUENCE [LARGE SCALE GENOMIC DNA]</scope>
    <source>
        <strain evidence="3">C5 / ATCC 48332 / race O</strain>
    </source>
</reference>
<evidence type="ECO:0000313" key="2">
    <source>
        <dbReference type="EMBL" id="EMD97445.1"/>
    </source>
</evidence>
<keyword evidence="3" id="KW-1185">Reference proteome</keyword>
<evidence type="ECO:0000313" key="3">
    <source>
        <dbReference type="Proteomes" id="UP000016936"/>
    </source>
</evidence>
<feature type="region of interest" description="Disordered" evidence="1">
    <location>
        <begin position="32"/>
        <end position="66"/>
    </location>
</feature>
<protein>
    <submittedName>
        <fullName evidence="2">Uncharacterized protein</fullName>
    </submittedName>
</protein>
<dbReference type="Proteomes" id="UP000016936">
    <property type="component" value="Unassembled WGS sequence"/>
</dbReference>
<dbReference type="AlphaFoldDB" id="M2TJ51"/>
<gene>
    <name evidence="2" type="ORF">COCHEDRAFT_1018925</name>
</gene>
<proteinExistence type="predicted"/>
<dbReference type="EMBL" id="KB445569">
    <property type="protein sequence ID" value="EMD97445.1"/>
    <property type="molecule type" value="Genomic_DNA"/>
</dbReference>
<evidence type="ECO:0000256" key="1">
    <source>
        <dbReference type="SAM" id="MobiDB-lite"/>
    </source>
</evidence>
<organism evidence="2 3">
    <name type="scientific">Cochliobolus heterostrophus (strain C5 / ATCC 48332 / race O)</name>
    <name type="common">Southern corn leaf blight fungus</name>
    <name type="synonym">Bipolaris maydis</name>
    <dbReference type="NCBI Taxonomy" id="701091"/>
    <lineage>
        <taxon>Eukaryota</taxon>
        <taxon>Fungi</taxon>
        <taxon>Dikarya</taxon>
        <taxon>Ascomycota</taxon>
        <taxon>Pezizomycotina</taxon>
        <taxon>Dothideomycetes</taxon>
        <taxon>Pleosporomycetidae</taxon>
        <taxon>Pleosporales</taxon>
        <taxon>Pleosporineae</taxon>
        <taxon>Pleosporaceae</taxon>
        <taxon>Bipolaris</taxon>
    </lineage>
</organism>
<feature type="compositionally biased region" description="Basic residues" evidence="1">
    <location>
        <begin position="49"/>
        <end position="66"/>
    </location>
</feature>
<reference evidence="3" key="2">
    <citation type="journal article" date="2013" name="PLoS Genet.">
        <title>Comparative genome structure, secondary metabolite, and effector coding capacity across Cochliobolus pathogens.</title>
        <authorList>
            <person name="Condon B.J."/>
            <person name="Leng Y."/>
            <person name="Wu D."/>
            <person name="Bushley K.E."/>
            <person name="Ohm R.A."/>
            <person name="Otillar R."/>
            <person name="Martin J."/>
            <person name="Schackwitz W."/>
            <person name="Grimwood J."/>
            <person name="MohdZainudin N."/>
            <person name="Xue C."/>
            <person name="Wang R."/>
            <person name="Manning V.A."/>
            <person name="Dhillon B."/>
            <person name="Tu Z.J."/>
            <person name="Steffenson B.J."/>
            <person name="Salamov A."/>
            <person name="Sun H."/>
            <person name="Lowry S."/>
            <person name="LaButti K."/>
            <person name="Han J."/>
            <person name="Copeland A."/>
            <person name="Lindquist E."/>
            <person name="Barry K."/>
            <person name="Schmutz J."/>
            <person name="Baker S.E."/>
            <person name="Ciuffetti L.M."/>
            <person name="Grigoriev I.V."/>
            <person name="Zhong S."/>
            <person name="Turgeon B.G."/>
        </authorList>
    </citation>
    <scope>NUCLEOTIDE SEQUENCE [LARGE SCALE GENOMIC DNA]</scope>
    <source>
        <strain evidence="3">C5 / ATCC 48332 / race O</strain>
    </source>
</reference>
<dbReference type="HOGENOM" id="CLU_3037825_0_0_1"/>